<comment type="caution">
    <text evidence="8">The sequence shown here is derived from an EMBL/GenBank/DDBJ whole genome shotgun (WGS) entry which is preliminary data.</text>
</comment>
<dbReference type="Gene3D" id="1.20.1250.20">
    <property type="entry name" value="MFS general substrate transporter like domains"/>
    <property type="match status" value="2"/>
</dbReference>
<evidence type="ECO:0000256" key="5">
    <source>
        <dbReference type="ARBA" id="ARBA00023136"/>
    </source>
</evidence>
<dbReference type="SUPFAM" id="SSF103473">
    <property type="entry name" value="MFS general substrate transporter"/>
    <property type="match status" value="1"/>
</dbReference>
<proteinExistence type="predicted"/>
<protein>
    <submittedName>
        <fullName evidence="8">MFS transporter</fullName>
    </submittedName>
</protein>
<dbReference type="InterPro" id="IPR020846">
    <property type="entry name" value="MFS_dom"/>
</dbReference>
<reference evidence="8 9" key="1">
    <citation type="submission" date="2024-09" db="EMBL/GenBank/DDBJ databases">
        <authorList>
            <person name="Sun Q."/>
            <person name="Mori K."/>
        </authorList>
    </citation>
    <scope>NUCLEOTIDE SEQUENCE [LARGE SCALE GENOMIC DNA]</scope>
    <source>
        <strain evidence="8 9">JCM 11201</strain>
    </source>
</reference>
<evidence type="ECO:0000256" key="2">
    <source>
        <dbReference type="ARBA" id="ARBA00022448"/>
    </source>
</evidence>
<dbReference type="InterPro" id="IPR036259">
    <property type="entry name" value="MFS_trans_sf"/>
</dbReference>
<gene>
    <name evidence="8" type="ORF">ACFFMS_17820</name>
</gene>
<dbReference type="RefSeq" id="WP_379950550.1">
    <property type="nucleotide sequence ID" value="NZ_JBHMAF010000114.1"/>
</dbReference>
<sequence>MNGVLQKLGLDSKMALGLFGVLIFMMGDGLEQGWLSSYLMDHGLTVQESALLFSVYGFAVAIAAWLSGVLAEILGPRKAMIIGLALFVIGTLAFLTVGIKGMNLAIMIPTYSLRGLGYPLFAYSFLVWITYYAPSDKLGTAVGWFWFAFTGGLNVLGAYYSSFALPILGEIHTLWSALIFVALGATIAILLNKEDASQKNNNKKFETKAEALKYLTKGITIAFEIPKVGLGGLVRTINTAGAYGFVVFMPTYMMDAGFTRTEWLQIYGALWTTNIVFNLIFGIVGDKLGWRNTVMWFGGVGCAFFTLAFYYVPAFMGANYLAATIAAAGFGACLAGYVPLSALVPSLAPENKGAAMSILSLGAGLSTFVGPAIVGVFIGSLGAVGVIWIYTALYIVSAFLMKFVTLPKSGKVTQSKDLNNIKQAASN</sequence>
<feature type="domain" description="Major facilitator superfamily (MFS) profile" evidence="7">
    <location>
        <begin position="13"/>
        <end position="409"/>
    </location>
</feature>
<dbReference type="InterPro" id="IPR004748">
    <property type="entry name" value="Polyol_permease-like"/>
</dbReference>
<feature type="transmembrane region" description="Helical" evidence="6">
    <location>
        <begin position="356"/>
        <end position="381"/>
    </location>
</feature>
<feature type="transmembrane region" description="Helical" evidence="6">
    <location>
        <begin position="233"/>
        <end position="252"/>
    </location>
</feature>
<evidence type="ECO:0000313" key="9">
    <source>
        <dbReference type="Proteomes" id="UP001589609"/>
    </source>
</evidence>
<dbReference type="Proteomes" id="UP001589609">
    <property type="component" value="Unassembled WGS sequence"/>
</dbReference>
<feature type="transmembrane region" description="Helical" evidence="6">
    <location>
        <begin position="81"/>
        <end position="99"/>
    </location>
</feature>
<dbReference type="EMBL" id="JBHMAF010000114">
    <property type="protein sequence ID" value="MFB9760222.1"/>
    <property type="molecule type" value="Genomic_DNA"/>
</dbReference>
<evidence type="ECO:0000256" key="6">
    <source>
        <dbReference type="SAM" id="Phobius"/>
    </source>
</evidence>
<keyword evidence="3 6" id="KW-0812">Transmembrane</keyword>
<dbReference type="Pfam" id="PF07690">
    <property type="entry name" value="MFS_1"/>
    <property type="match status" value="1"/>
</dbReference>
<accession>A0ABV5WIK5</accession>
<name>A0ABV5WIK5_9BACI</name>
<feature type="transmembrane region" description="Helical" evidence="6">
    <location>
        <begin position="320"/>
        <end position="344"/>
    </location>
</feature>
<dbReference type="InterPro" id="IPR011701">
    <property type="entry name" value="MFS"/>
</dbReference>
<organism evidence="8 9">
    <name type="scientific">Ectobacillus funiculus</name>
    <dbReference type="NCBI Taxonomy" id="137993"/>
    <lineage>
        <taxon>Bacteria</taxon>
        <taxon>Bacillati</taxon>
        <taxon>Bacillota</taxon>
        <taxon>Bacilli</taxon>
        <taxon>Bacillales</taxon>
        <taxon>Bacillaceae</taxon>
        <taxon>Ectobacillus</taxon>
    </lineage>
</organism>
<feature type="transmembrane region" description="Helical" evidence="6">
    <location>
        <begin position="296"/>
        <end position="314"/>
    </location>
</feature>
<dbReference type="PANTHER" id="PTHR23506:SF23">
    <property type="entry name" value="GH10249P"/>
    <property type="match status" value="1"/>
</dbReference>
<keyword evidence="2" id="KW-0813">Transport</keyword>
<dbReference type="CDD" id="cd17337">
    <property type="entry name" value="MFS_CsbX"/>
    <property type="match status" value="1"/>
</dbReference>
<keyword evidence="9" id="KW-1185">Reference proteome</keyword>
<feature type="transmembrane region" description="Helical" evidence="6">
    <location>
        <begin position="50"/>
        <end position="74"/>
    </location>
</feature>
<evidence type="ECO:0000256" key="4">
    <source>
        <dbReference type="ARBA" id="ARBA00022989"/>
    </source>
</evidence>
<dbReference type="PROSITE" id="PS50850">
    <property type="entry name" value="MFS"/>
    <property type="match status" value="1"/>
</dbReference>
<keyword evidence="5 6" id="KW-0472">Membrane</keyword>
<feature type="transmembrane region" description="Helical" evidence="6">
    <location>
        <begin position="144"/>
        <end position="168"/>
    </location>
</feature>
<evidence type="ECO:0000256" key="3">
    <source>
        <dbReference type="ARBA" id="ARBA00022692"/>
    </source>
</evidence>
<feature type="transmembrane region" description="Helical" evidence="6">
    <location>
        <begin position="12"/>
        <end position="30"/>
    </location>
</feature>
<feature type="transmembrane region" description="Helical" evidence="6">
    <location>
        <begin position="174"/>
        <end position="191"/>
    </location>
</feature>
<evidence type="ECO:0000259" key="7">
    <source>
        <dbReference type="PROSITE" id="PS50850"/>
    </source>
</evidence>
<dbReference type="NCBIfam" id="TIGR00897">
    <property type="entry name" value="2A0118"/>
    <property type="match status" value="1"/>
</dbReference>
<comment type="subcellular location">
    <subcellularLocation>
        <location evidence="1">Cell membrane</location>
        <topology evidence="1">Multi-pass membrane protein</topology>
    </subcellularLocation>
</comment>
<evidence type="ECO:0000313" key="8">
    <source>
        <dbReference type="EMBL" id="MFB9760222.1"/>
    </source>
</evidence>
<feature type="transmembrane region" description="Helical" evidence="6">
    <location>
        <begin position="111"/>
        <end position="132"/>
    </location>
</feature>
<evidence type="ECO:0000256" key="1">
    <source>
        <dbReference type="ARBA" id="ARBA00004651"/>
    </source>
</evidence>
<dbReference type="InterPro" id="IPR050930">
    <property type="entry name" value="MFS_Vesicular_Transporter"/>
</dbReference>
<feature type="transmembrane region" description="Helical" evidence="6">
    <location>
        <begin position="387"/>
        <end position="406"/>
    </location>
</feature>
<dbReference type="PANTHER" id="PTHR23506">
    <property type="entry name" value="GH10249P"/>
    <property type="match status" value="1"/>
</dbReference>
<keyword evidence="4 6" id="KW-1133">Transmembrane helix</keyword>
<feature type="transmembrane region" description="Helical" evidence="6">
    <location>
        <begin position="264"/>
        <end position="284"/>
    </location>
</feature>